<evidence type="ECO:0000313" key="1">
    <source>
        <dbReference type="EMBL" id="MFF3338946.1"/>
    </source>
</evidence>
<evidence type="ECO:0000313" key="2">
    <source>
        <dbReference type="Proteomes" id="UP001601976"/>
    </source>
</evidence>
<dbReference type="Proteomes" id="UP001601976">
    <property type="component" value="Unassembled WGS sequence"/>
</dbReference>
<comment type="caution">
    <text evidence="1">The sequence shown here is derived from an EMBL/GenBank/DDBJ whole genome shotgun (WGS) entry which is preliminary data.</text>
</comment>
<proteinExistence type="predicted"/>
<dbReference type="EMBL" id="JBIAPK010000002">
    <property type="protein sequence ID" value="MFF3338946.1"/>
    <property type="molecule type" value="Genomic_DNA"/>
</dbReference>
<gene>
    <name evidence="1" type="ORF">ACFYWW_09420</name>
</gene>
<keyword evidence="2" id="KW-1185">Reference proteome</keyword>
<dbReference type="RefSeq" id="WP_387894843.1">
    <property type="nucleotide sequence ID" value="NZ_JBIAPK010000002.1"/>
</dbReference>
<protein>
    <submittedName>
        <fullName evidence="1">Uncharacterized protein</fullName>
    </submittedName>
</protein>
<organism evidence="1 2">
    <name type="scientific">Streptomyces flavidovirens</name>
    <dbReference type="NCBI Taxonomy" id="67298"/>
    <lineage>
        <taxon>Bacteria</taxon>
        <taxon>Bacillati</taxon>
        <taxon>Actinomycetota</taxon>
        <taxon>Actinomycetes</taxon>
        <taxon>Kitasatosporales</taxon>
        <taxon>Streptomycetaceae</taxon>
        <taxon>Streptomyces</taxon>
    </lineage>
</organism>
<name>A0ABW6RD49_9ACTN</name>
<reference evidence="1 2" key="1">
    <citation type="submission" date="2024-10" db="EMBL/GenBank/DDBJ databases">
        <title>The Natural Products Discovery Center: Release of the First 8490 Sequenced Strains for Exploring Actinobacteria Biosynthetic Diversity.</title>
        <authorList>
            <person name="Kalkreuter E."/>
            <person name="Kautsar S.A."/>
            <person name="Yang D."/>
            <person name="Bader C.D."/>
            <person name="Teijaro C.N."/>
            <person name="Fluegel L."/>
            <person name="Davis C.M."/>
            <person name="Simpson J.R."/>
            <person name="Lauterbach L."/>
            <person name="Steele A.D."/>
            <person name="Gui C."/>
            <person name="Meng S."/>
            <person name="Li G."/>
            <person name="Viehrig K."/>
            <person name="Ye F."/>
            <person name="Su P."/>
            <person name="Kiefer A.F."/>
            <person name="Nichols A."/>
            <person name="Cepeda A.J."/>
            <person name="Yan W."/>
            <person name="Fan B."/>
            <person name="Jiang Y."/>
            <person name="Adhikari A."/>
            <person name="Zheng C.-J."/>
            <person name="Schuster L."/>
            <person name="Cowan T.M."/>
            <person name="Smanski M.J."/>
            <person name="Chevrette M.G."/>
            <person name="De Carvalho L.P.S."/>
            <person name="Shen B."/>
        </authorList>
    </citation>
    <scope>NUCLEOTIDE SEQUENCE [LARGE SCALE GENOMIC DNA]</scope>
    <source>
        <strain evidence="1 2">NPDC003029</strain>
    </source>
</reference>
<accession>A0ABW6RD49</accession>
<sequence>MSDGVEEEAEEAGAVRQVRLAADYDCHPVWVRGSDGVRDNVAPGELPVDRRLAEDLERWGDTYDATLNRDDPVASGFPSPQDEAAFAERGAHLARELARQLGAAWRVTYYDPRVAEDVPYGPT</sequence>